<evidence type="ECO:0000313" key="1">
    <source>
        <dbReference type="EMBL" id="AWP19852.1"/>
    </source>
</evidence>
<accession>A0A2U9CZB4</accession>
<evidence type="ECO:0000313" key="2">
    <source>
        <dbReference type="Proteomes" id="UP000246464"/>
    </source>
</evidence>
<gene>
    <name evidence="1" type="ORF">SMAX5B_008321</name>
</gene>
<protein>
    <submittedName>
        <fullName evidence="1">Uncharacterized protein</fullName>
    </submittedName>
</protein>
<sequence length="78" mass="8949">MLWIHTHKTPWTRLPQDHTQRHLGRPAESVDVHGVLLLSLLHRGQSLHRTSQGSRDQQLVGAIRLHNTTVMAEPQIPR</sequence>
<reference evidence="1 2" key="1">
    <citation type="submission" date="2017-12" db="EMBL/GenBank/DDBJ databases">
        <title>Integrating genomic resources of turbot (Scophthalmus maximus) in depth evaluation of genetic and physical mapping variation across individuals.</title>
        <authorList>
            <person name="Martinez P."/>
        </authorList>
    </citation>
    <scope>NUCLEOTIDE SEQUENCE [LARGE SCALE GENOMIC DNA]</scope>
</reference>
<proteinExistence type="predicted"/>
<dbReference type="EMBL" id="CP026262">
    <property type="protein sequence ID" value="AWP19852.1"/>
    <property type="molecule type" value="Genomic_DNA"/>
</dbReference>
<organism evidence="1 2">
    <name type="scientific">Scophthalmus maximus</name>
    <name type="common">Turbot</name>
    <name type="synonym">Psetta maxima</name>
    <dbReference type="NCBI Taxonomy" id="52904"/>
    <lineage>
        <taxon>Eukaryota</taxon>
        <taxon>Metazoa</taxon>
        <taxon>Chordata</taxon>
        <taxon>Craniata</taxon>
        <taxon>Vertebrata</taxon>
        <taxon>Euteleostomi</taxon>
        <taxon>Actinopterygii</taxon>
        <taxon>Neopterygii</taxon>
        <taxon>Teleostei</taxon>
        <taxon>Neoteleostei</taxon>
        <taxon>Acanthomorphata</taxon>
        <taxon>Carangaria</taxon>
        <taxon>Pleuronectiformes</taxon>
        <taxon>Pleuronectoidei</taxon>
        <taxon>Scophthalmidae</taxon>
        <taxon>Scophthalmus</taxon>
    </lineage>
</organism>
<name>A0A2U9CZB4_SCOMX</name>
<dbReference type="Proteomes" id="UP000246464">
    <property type="component" value="Chromosome 20"/>
</dbReference>
<dbReference type="AlphaFoldDB" id="A0A2U9CZB4"/>
<keyword evidence="2" id="KW-1185">Reference proteome</keyword>